<evidence type="ECO:0000313" key="1">
    <source>
        <dbReference type="EMBL" id="BDL44229.1"/>
    </source>
</evidence>
<protein>
    <submittedName>
        <fullName evidence="1">Uncharacterized protein</fullName>
    </submittedName>
</protein>
<name>A0ABM7ZHJ4_9BACT</name>
<organism evidence="1 2">
    <name type="scientific">Akkermansia biwaensis</name>
    <dbReference type="NCBI Taxonomy" id="2946555"/>
    <lineage>
        <taxon>Bacteria</taxon>
        <taxon>Pseudomonadati</taxon>
        <taxon>Verrucomicrobiota</taxon>
        <taxon>Verrucomicrobiia</taxon>
        <taxon>Verrucomicrobiales</taxon>
        <taxon>Akkermansiaceae</taxon>
        <taxon>Akkermansia</taxon>
    </lineage>
</organism>
<reference evidence="1" key="1">
    <citation type="submission" date="2022-06" db="EMBL/GenBank/DDBJ databases">
        <title>Akkermansia biwalacus sp. nov., an anaerobic mucin-degrading bacterium isolated from human intestine.</title>
        <authorList>
            <person name="Kobayashi Y."/>
            <person name="Inoue S."/>
            <person name="Kawahara T."/>
            <person name="Kohda N."/>
        </authorList>
    </citation>
    <scope>NUCLEOTIDE SEQUENCE</scope>
    <source>
        <strain evidence="1">WON2089</strain>
    </source>
</reference>
<gene>
    <name evidence="1" type="ORF">Abiwalacus_18030</name>
</gene>
<dbReference type="Proteomes" id="UP001062263">
    <property type="component" value="Chromosome"/>
</dbReference>
<accession>A0ABM7ZHJ4</accession>
<sequence>MNLWKWIPVAVVSCCCSFDTGYGQDIAAPDMPDVDEYRKTPEFEKDRLAIARQAIIGKLCLEIAGMELDMQQKALDERLLLQTMMELWPEKTLDDCPQDFREAWLQSRKVFKMWLKDDNAWEETEEGRDMVQQLQDSMKRVEEKYGCQVLDQAADKWLKTHGPVKKEGESPKEYLKRLNQLKEDIYSGKLAVSPELLHQEDEWKDEEE</sequence>
<keyword evidence="2" id="KW-1185">Reference proteome</keyword>
<dbReference type="EMBL" id="AP025943">
    <property type="protein sequence ID" value="BDL44229.1"/>
    <property type="molecule type" value="Genomic_DNA"/>
</dbReference>
<evidence type="ECO:0000313" key="2">
    <source>
        <dbReference type="Proteomes" id="UP001062263"/>
    </source>
</evidence>
<proteinExistence type="predicted"/>